<keyword evidence="6" id="KW-0547">Nucleotide-binding</keyword>
<dbReference type="InterPro" id="IPR023465">
    <property type="entry name" value="Riboflavin_kinase_dom_sf"/>
</dbReference>
<dbReference type="PANTHER" id="PTHR22749">
    <property type="entry name" value="RIBOFLAVIN KINASE/FMN ADENYLYLTRANSFERASE"/>
    <property type="match status" value="1"/>
</dbReference>
<dbReference type="GO" id="GO:0009398">
    <property type="term" value="P:FMN biosynthetic process"/>
    <property type="evidence" value="ECO:0007669"/>
    <property type="project" value="UniProtKB-UniPathway"/>
</dbReference>
<dbReference type="SMART" id="SM00904">
    <property type="entry name" value="Flavokinase"/>
    <property type="match status" value="1"/>
</dbReference>
<keyword evidence="4" id="KW-0288">FMN</keyword>
<evidence type="ECO:0000256" key="1">
    <source>
        <dbReference type="ARBA" id="ARBA00005201"/>
    </source>
</evidence>
<comment type="pathway">
    <text evidence="1">Cofactor biosynthesis; FMN biosynthesis; FMN from riboflavin (ATP route): step 1/1.</text>
</comment>
<gene>
    <name evidence="9" type="ORF">FBUS_02502</name>
</gene>
<dbReference type="PANTHER" id="PTHR22749:SF6">
    <property type="entry name" value="RIBOFLAVIN KINASE"/>
    <property type="match status" value="1"/>
</dbReference>
<reference evidence="9" key="1">
    <citation type="submission" date="2019-05" db="EMBL/GenBank/DDBJ databases">
        <title>Annotation for the trematode Fasciolopsis buski.</title>
        <authorList>
            <person name="Choi Y.-J."/>
        </authorList>
    </citation>
    <scope>NUCLEOTIDE SEQUENCE</scope>
    <source>
        <strain evidence="9">HT</strain>
        <tissue evidence="9">Whole worm</tissue>
    </source>
</reference>
<dbReference type="GO" id="GO:0009231">
    <property type="term" value="P:riboflavin biosynthetic process"/>
    <property type="evidence" value="ECO:0007669"/>
    <property type="project" value="InterPro"/>
</dbReference>
<evidence type="ECO:0000256" key="3">
    <source>
        <dbReference type="ARBA" id="ARBA00022630"/>
    </source>
</evidence>
<protein>
    <recommendedName>
        <fullName evidence="2">riboflavin kinase</fullName>
        <ecNumber evidence="2">2.7.1.26</ecNumber>
    </recommendedName>
</protein>
<evidence type="ECO:0000313" key="9">
    <source>
        <dbReference type="EMBL" id="KAA0196574.1"/>
    </source>
</evidence>
<keyword evidence="7" id="KW-0067">ATP-binding</keyword>
<dbReference type="GO" id="GO:0008531">
    <property type="term" value="F:riboflavin kinase activity"/>
    <property type="evidence" value="ECO:0007669"/>
    <property type="project" value="UniProtKB-EC"/>
</dbReference>
<evidence type="ECO:0000256" key="4">
    <source>
        <dbReference type="ARBA" id="ARBA00022643"/>
    </source>
</evidence>
<comment type="caution">
    <text evidence="9">The sequence shown here is derived from an EMBL/GenBank/DDBJ whole genome shotgun (WGS) entry which is preliminary data.</text>
</comment>
<evidence type="ECO:0000259" key="8">
    <source>
        <dbReference type="SMART" id="SM00904"/>
    </source>
</evidence>
<evidence type="ECO:0000256" key="7">
    <source>
        <dbReference type="ARBA" id="ARBA00022840"/>
    </source>
</evidence>
<keyword evidence="9" id="KW-0418">Kinase</keyword>
<feature type="domain" description="Riboflavin kinase" evidence="8">
    <location>
        <begin position="9"/>
        <end position="136"/>
    </location>
</feature>
<dbReference type="UniPathway" id="UPA00276">
    <property type="reaction ID" value="UER00406"/>
</dbReference>
<keyword evidence="3" id="KW-0285">Flavoprotein</keyword>
<evidence type="ECO:0000256" key="6">
    <source>
        <dbReference type="ARBA" id="ARBA00022741"/>
    </source>
</evidence>
<proteinExistence type="predicted"/>
<dbReference type="Proteomes" id="UP000728185">
    <property type="component" value="Unassembled WGS sequence"/>
</dbReference>
<name>A0A8E0S2Z5_9TREM</name>
<keyword evidence="5" id="KW-0808">Transferase</keyword>
<dbReference type="EC" id="2.7.1.26" evidence="2"/>
<sequence length="158" mass="17887">MSVILKEGILFYAAGRVVHGYGRGSKQLGIPTANLDDSVVTHLPPIVTTGIYFGWARVDSGPVYKTVVSIGWNPYFKNSKRSFEAHLLHQFAEDFYGSLIQLVILKYHRPERDFKSLDALIHCIQDDIEAAHRYLDLPRSVQWSDPKHFQSSPETNGD</sequence>
<keyword evidence="10" id="KW-1185">Reference proteome</keyword>
<dbReference type="Pfam" id="PF01687">
    <property type="entry name" value="Flavokinase"/>
    <property type="match status" value="1"/>
</dbReference>
<evidence type="ECO:0000256" key="5">
    <source>
        <dbReference type="ARBA" id="ARBA00022679"/>
    </source>
</evidence>
<dbReference type="SUPFAM" id="SSF82114">
    <property type="entry name" value="Riboflavin kinase-like"/>
    <property type="match status" value="1"/>
</dbReference>
<dbReference type="InterPro" id="IPR015865">
    <property type="entry name" value="Riboflavin_kinase_bac/euk"/>
</dbReference>
<dbReference type="GO" id="GO:0005524">
    <property type="term" value="F:ATP binding"/>
    <property type="evidence" value="ECO:0007669"/>
    <property type="project" value="UniProtKB-KW"/>
</dbReference>
<accession>A0A8E0S2Z5</accession>
<dbReference type="EMBL" id="LUCM01002934">
    <property type="protein sequence ID" value="KAA0196574.1"/>
    <property type="molecule type" value="Genomic_DNA"/>
</dbReference>
<evidence type="ECO:0000256" key="2">
    <source>
        <dbReference type="ARBA" id="ARBA00012105"/>
    </source>
</evidence>
<dbReference type="InterPro" id="IPR023468">
    <property type="entry name" value="Riboflavin_kinase"/>
</dbReference>
<evidence type="ECO:0000313" key="10">
    <source>
        <dbReference type="Proteomes" id="UP000728185"/>
    </source>
</evidence>
<dbReference type="AlphaFoldDB" id="A0A8E0S2Z5"/>
<dbReference type="Gene3D" id="2.40.30.30">
    <property type="entry name" value="Riboflavin kinase-like"/>
    <property type="match status" value="1"/>
</dbReference>
<dbReference type="OrthoDB" id="276388at2759"/>
<organism evidence="9 10">
    <name type="scientific">Fasciolopsis buskii</name>
    <dbReference type="NCBI Taxonomy" id="27845"/>
    <lineage>
        <taxon>Eukaryota</taxon>
        <taxon>Metazoa</taxon>
        <taxon>Spiralia</taxon>
        <taxon>Lophotrochozoa</taxon>
        <taxon>Platyhelminthes</taxon>
        <taxon>Trematoda</taxon>
        <taxon>Digenea</taxon>
        <taxon>Plagiorchiida</taxon>
        <taxon>Echinostomata</taxon>
        <taxon>Echinostomatoidea</taxon>
        <taxon>Fasciolidae</taxon>
        <taxon>Fasciolopsis</taxon>
    </lineage>
</organism>